<evidence type="ECO:0000313" key="2">
    <source>
        <dbReference type="Proteomes" id="UP001159363"/>
    </source>
</evidence>
<gene>
    <name evidence="1" type="ORF">PR048_033009</name>
</gene>
<sequence>MNAEELNVAKIQALFVSENCSVSSDLLTFLEGSTYPSAHALSIKLKDIPSNQWEIGLSDPCQKTFEVISFLFNPRNVCRLSIENTKSHTYIKNLPLVLPYNTEI</sequence>
<proteinExistence type="predicted"/>
<reference evidence="1 2" key="1">
    <citation type="submission" date="2023-02" db="EMBL/GenBank/DDBJ databases">
        <title>LHISI_Scaffold_Assembly.</title>
        <authorList>
            <person name="Stuart O.P."/>
            <person name="Cleave R."/>
            <person name="Magrath M.J.L."/>
            <person name="Mikheyev A.S."/>
        </authorList>
    </citation>
    <scope>NUCLEOTIDE SEQUENCE [LARGE SCALE GENOMIC DNA]</scope>
    <source>
        <strain evidence="1">Daus_M_001</strain>
        <tissue evidence="1">Leg muscle</tissue>
    </source>
</reference>
<keyword evidence="2" id="KW-1185">Reference proteome</keyword>
<evidence type="ECO:0000313" key="1">
    <source>
        <dbReference type="EMBL" id="KAJ8867145.1"/>
    </source>
</evidence>
<accession>A0ABQ9G3U9</accession>
<dbReference type="EMBL" id="JARBHB010000016">
    <property type="protein sequence ID" value="KAJ8867145.1"/>
    <property type="molecule type" value="Genomic_DNA"/>
</dbReference>
<organism evidence="1 2">
    <name type="scientific">Dryococelus australis</name>
    <dbReference type="NCBI Taxonomy" id="614101"/>
    <lineage>
        <taxon>Eukaryota</taxon>
        <taxon>Metazoa</taxon>
        <taxon>Ecdysozoa</taxon>
        <taxon>Arthropoda</taxon>
        <taxon>Hexapoda</taxon>
        <taxon>Insecta</taxon>
        <taxon>Pterygota</taxon>
        <taxon>Neoptera</taxon>
        <taxon>Polyneoptera</taxon>
        <taxon>Phasmatodea</taxon>
        <taxon>Verophasmatodea</taxon>
        <taxon>Anareolatae</taxon>
        <taxon>Phasmatidae</taxon>
        <taxon>Eurycanthinae</taxon>
        <taxon>Dryococelus</taxon>
    </lineage>
</organism>
<protein>
    <submittedName>
        <fullName evidence="1">Uncharacterized protein</fullName>
    </submittedName>
</protein>
<name>A0ABQ9G3U9_9NEOP</name>
<comment type="caution">
    <text evidence="1">The sequence shown here is derived from an EMBL/GenBank/DDBJ whole genome shotgun (WGS) entry which is preliminary data.</text>
</comment>
<dbReference type="Proteomes" id="UP001159363">
    <property type="component" value="Chromosome 15"/>
</dbReference>